<reference evidence="2 3" key="1">
    <citation type="submission" date="2019-11" db="EMBL/GenBank/DDBJ databases">
        <authorList>
            <person name="Holert J."/>
        </authorList>
    </citation>
    <scope>NUCLEOTIDE SEQUENCE [LARGE SCALE GENOMIC DNA]</scope>
    <source>
        <strain evidence="2">SB11_3</strain>
    </source>
</reference>
<dbReference type="Pfam" id="PF15575">
    <property type="entry name" value="Imm49"/>
    <property type="match status" value="1"/>
</dbReference>
<dbReference type="EMBL" id="CACSIO010000012">
    <property type="protein sequence ID" value="CAA0109562.1"/>
    <property type="molecule type" value="Genomic_DNA"/>
</dbReference>
<evidence type="ECO:0000313" key="2">
    <source>
        <dbReference type="EMBL" id="CAA0109562.1"/>
    </source>
</evidence>
<dbReference type="Proteomes" id="UP000441399">
    <property type="component" value="Unassembled WGS sequence"/>
</dbReference>
<proteinExistence type="predicted"/>
<protein>
    <submittedName>
        <fullName evidence="2">Uncharacterized protein</fullName>
    </submittedName>
</protein>
<dbReference type="OrthoDB" id="9780540at2"/>
<evidence type="ECO:0000313" key="1">
    <source>
        <dbReference type="EMBL" id="CAA0094253.1"/>
    </source>
</evidence>
<organism evidence="2 3">
    <name type="scientific">BD1-7 clade bacterium</name>
    <dbReference type="NCBI Taxonomy" id="2029982"/>
    <lineage>
        <taxon>Bacteria</taxon>
        <taxon>Pseudomonadati</taxon>
        <taxon>Pseudomonadota</taxon>
        <taxon>Gammaproteobacteria</taxon>
        <taxon>Cellvibrionales</taxon>
        <taxon>Spongiibacteraceae</taxon>
        <taxon>BD1-7 clade</taxon>
    </lineage>
</organism>
<keyword evidence="3" id="KW-1185">Reference proteome</keyword>
<evidence type="ECO:0000313" key="3">
    <source>
        <dbReference type="Proteomes" id="UP000441399"/>
    </source>
</evidence>
<sequence>MDLFQVKEQLQHQITEYESVVAEDMYDVAIKSRTLSCLSDCYRRRAIALYLDDMDIPAYFNHLARSAQARVRLLLLPLDENDAHRCASILMPFFDALVCDDRDLARQIILHSPPNWLDGEEFEEDFYYARFVFSLLSNRQDTSNLESLLVDFSQAADGAEPQRVALCEALLNQDQPAFSSALADFIDEYEHRYAMRVEMSPSTNDELETEPYLCIEGLALLKIARVCGIHITDEQPYMPTLALKGAVAIPSMA</sequence>
<gene>
    <name evidence="2" type="ORF">OPDIPICF_01480</name>
    <name evidence="1" type="ORF">OPDIPICF_03949</name>
</gene>
<dbReference type="InterPro" id="IPR029074">
    <property type="entry name" value="Imm49"/>
</dbReference>
<name>A0A5S9PY13_9GAMM</name>
<dbReference type="EMBL" id="CACSIO010000003">
    <property type="protein sequence ID" value="CAA0094253.1"/>
    <property type="molecule type" value="Genomic_DNA"/>
</dbReference>
<dbReference type="AlphaFoldDB" id="A0A5S9PY13"/>
<accession>A0A5S9PY13</accession>